<dbReference type="Gene3D" id="3.30.230.10">
    <property type="match status" value="1"/>
</dbReference>
<protein>
    <recommendedName>
        <fullName evidence="1">Rho-GAP domain-containing protein</fullName>
    </recommendedName>
</protein>
<name>A0AAN8J3K9_TRICO</name>
<dbReference type="GO" id="GO:0007165">
    <property type="term" value="P:signal transduction"/>
    <property type="evidence" value="ECO:0007669"/>
    <property type="project" value="InterPro"/>
</dbReference>
<evidence type="ECO:0000313" key="2">
    <source>
        <dbReference type="EMBL" id="KAK5985984.1"/>
    </source>
</evidence>
<dbReference type="SUPFAM" id="SSF54211">
    <property type="entry name" value="Ribosomal protein S5 domain 2-like"/>
    <property type="match status" value="1"/>
</dbReference>
<dbReference type="PANTHER" id="PTHR10977:SF3">
    <property type="entry name" value="DIPHOSPHOMEVALONATE DECARBOXYLASE"/>
    <property type="match status" value="1"/>
</dbReference>
<dbReference type="GO" id="GO:0019287">
    <property type="term" value="P:isopentenyl diphosphate biosynthetic process, mevalonate pathway"/>
    <property type="evidence" value="ECO:0007669"/>
    <property type="project" value="InterPro"/>
</dbReference>
<dbReference type="GO" id="GO:0004163">
    <property type="term" value="F:diphosphomevalonate decarboxylase activity"/>
    <property type="evidence" value="ECO:0007669"/>
    <property type="project" value="InterPro"/>
</dbReference>
<dbReference type="InterPro" id="IPR014721">
    <property type="entry name" value="Ribsml_uS5_D2-typ_fold_subgr"/>
</dbReference>
<dbReference type="Gene3D" id="3.30.70.890">
    <property type="entry name" value="GHMP kinase, C-terminal domain"/>
    <property type="match status" value="1"/>
</dbReference>
<dbReference type="InterPro" id="IPR041431">
    <property type="entry name" value="Mvd1_C"/>
</dbReference>
<evidence type="ECO:0000259" key="1">
    <source>
        <dbReference type="PROSITE" id="PS50238"/>
    </source>
</evidence>
<dbReference type="Pfam" id="PF22700">
    <property type="entry name" value="MVD-like_N"/>
    <property type="match status" value="1"/>
</dbReference>
<dbReference type="SUPFAM" id="SSF48350">
    <property type="entry name" value="GTPase activation domain, GAP"/>
    <property type="match status" value="1"/>
</dbReference>
<comment type="caution">
    <text evidence="2">The sequence shown here is derived from an EMBL/GenBank/DDBJ whole genome shotgun (WGS) entry which is preliminary data.</text>
</comment>
<dbReference type="InterPro" id="IPR020568">
    <property type="entry name" value="Ribosomal_Su5_D2-typ_SF"/>
</dbReference>
<dbReference type="InterPro" id="IPR036554">
    <property type="entry name" value="GHMP_kinase_C_sf"/>
</dbReference>
<dbReference type="InterPro" id="IPR029765">
    <property type="entry name" value="Mev_diP_decarb"/>
</dbReference>
<dbReference type="PANTHER" id="PTHR10977">
    <property type="entry name" value="DIPHOSPHOMEVALONATE DECARBOXYLASE"/>
    <property type="match status" value="1"/>
</dbReference>
<dbReference type="Pfam" id="PF18376">
    <property type="entry name" value="MDD_C"/>
    <property type="match status" value="1"/>
</dbReference>
<dbReference type="NCBIfam" id="TIGR01240">
    <property type="entry name" value="mevDPdecarb"/>
    <property type="match status" value="1"/>
</dbReference>
<gene>
    <name evidence="2" type="ORF">GCK32_007077</name>
</gene>
<reference evidence="2 3" key="1">
    <citation type="submission" date="2019-10" db="EMBL/GenBank/DDBJ databases">
        <title>Assembly and Annotation for the nematode Trichostrongylus colubriformis.</title>
        <authorList>
            <person name="Martin J."/>
        </authorList>
    </citation>
    <scope>NUCLEOTIDE SEQUENCE [LARGE SCALE GENOMIC DNA]</scope>
    <source>
        <strain evidence="2">G859</strain>
        <tissue evidence="2">Whole worm</tissue>
    </source>
</reference>
<evidence type="ECO:0000313" key="3">
    <source>
        <dbReference type="Proteomes" id="UP001331761"/>
    </source>
</evidence>
<dbReference type="Proteomes" id="UP001331761">
    <property type="component" value="Unassembled WGS sequence"/>
</dbReference>
<keyword evidence="3" id="KW-1185">Reference proteome</keyword>
<dbReference type="Pfam" id="PF00620">
    <property type="entry name" value="RhoGAP"/>
    <property type="match status" value="1"/>
</dbReference>
<dbReference type="SMART" id="SM00324">
    <property type="entry name" value="RhoGAP"/>
    <property type="match status" value="1"/>
</dbReference>
<feature type="domain" description="Rho-GAP" evidence="1">
    <location>
        <begin position="34"/>
        <end position="225"/>
    </location>
</feature>
<dbReference type="EMBL" id="WIXE01001109">
    <property type="protein sequence ID" value="KAK5985984.1"/>
    <property type="molecule type" value="Genomic_DNA"/>
</dbReference>
<organism evidence="2 3">
    <name type="scientific">Trichostrongylus colubriformis</name>
    <name type="common">Black scour worm</name>
    <dbReference type="NCBI Taxonomy" id="6319"/>
    <lineage>
        <taxon>Eukaryota</taxon>
        <taxon>Metazoa</taxon>
        <taxon>Ecdysozoa</taxon>
        <taxon>Nematoda</taxon>
        <taxon>Chromadorea</taxon>
        <taxon>Rhabditida</taxon>
        <taxon>Rhabditina</taxon>
        <taxon>Rhabditomorpha</taxon>
        <taxon>Strongyloidea</taxon>
        <taxon>Trichostrongylidae</taxon>
        <taxon>Trichostrongylus</taxon>
    </lineage>
</organism>
<sequence>MTVVASYGMVLCGNSSDDLNQRYRGRIEKVKFGVPINEAFAHDIPATLLVLLLKVNKEGPQKKDIWRAPGNQAQVRKLSHIMQHGRLVNIANFSVYTAASVIKKFLSKLPGGIFGVENEQILFNSALQNTDVDKQRQVFYRIFCSLPVPSQHLLVLLFGTFRTVADSSETYGTKMNPNAIAISVAPSLFHSCIHDGRQVKVEDVQRFKLASEVVRTIITSFGHTNLFPRECYEFYARITGRTLRVDENWLFTFQYPSRTPRDEIEPVVLAESPYDEPTTLAASISHRLSSSVGEVLHQAGAADSESCESDFLRPLTSCGGDSSRSFTYLEWVHENQARRMRSRSEWFLSPTLPAKSSSHPGSDLFTLKALPGSFSFTTEDEKKLDDTPDTIPLLSKKSFKVISHIERLNLQAKKMRQPFHERTCGTSSPKNNCFCAPSSGLPSSCGVRRRSWRVRSLKGNLLGLKTTFSRNSSNGRPGRTTASGWLGKAHESHKQPGVLLQPSHRSEMIATHDERTIEVEVPINIALVKYWGKKDEDLVIPINNSLSLNIDALFARTQVRCSLTFHSDSVTINDVELDLNEKKNHRFRRCFSCARELIRRRALVNGLDHDSRKEYKFHISSVTNFPVCAGLASSAAGFAAIAYAIGMLYDLPMADISVLARRGSGSACRSVFGGLVEWKTGCDPSGADSTARQRLPETTWPELRAVIVILDESEKEVGSSDGMRRTVQTSELTQYRASVVVPERIRRLVHAFESRNFPEFGRNVMMDSNQLHAICMDSFPPLKYMSNASWEIIRTVNEFNAENGIRAAYTFDAGPNACIFLEQKDVIAFLEQLCQHFVIDSEIITSLFLTAGDFDYKTACESQYSIKNIIVSNVGGHPRVVE</sequence>
<dbReference type="SUPFAM" id="SSF55060">
    <property type="entry name" value="GHMP Kinase, C-terminal domain"/>
    <property type="match status" value="1"/>
</dbReference>
<dbReference type="InterPro" id="IPR000198">
    <property type="entry name" value="RhoGAP_dom"/>
</dbReference>
<dbReference type="CDD" id="cd00159">
    <property type="entry name" value="RhoGAP"/>
    <property type="match status" value="1"/>
</dbReference>
<dbReference type="AlphaFoldDB" id="A0AAN8J3K9"/>
<accession>A0AAN8J3K9</accession>
<dbReference type="Gene3D" id="1.10.555.10">
    <property type="entry name" value="Rho GTPase activation protein"/>
    <property type="match status" value="1"/>
</dbReference>
<dbReference type="InterPro" id="IPR053859">
    <property type="entry name" value="MVD-like_N"/>
</dbReference>
<dbReference type="FunFam" id="1.10.555.10:FF:000032">
    <property type="entry name" value="Uncharacterized protein, isoform E"/>
    <property type="match status" value="1"/>
</dbReference>
<dbReference type="GO" id="GO:0005829">
    <property type="term" value="C:cytosol"/>
    <property type="evidence" value="ECO:0007669"/>
    <property type="project" value="InterPro"/>
</dbReference>
<proteinExistence type="predicted"/>
<dbReference type="FunFam" id="3.30.230.10:FF:000072">
    <property type="entry name" value="Diphosphomevalonate decarboxylase"/>
    <property type="match status" value="1"/>
</dbReference>
<dbReference type="PROSITE" id="PS50238">
    <property type="entry name" value="RHOGAP"/>
    <property type="match status" value="1"/>
</dbReference>
<dbReference type="InterPro" id="IPR008936">
    <property type="entry name" value="Rho_GTPase_activation_prot"/>
</dbReference>